<evidence type="ECO:0000259" key="4">
    <source>
        <dbReference type="PROSITE" id="PS51186"/>
    </source>
</evidence>
<dbReference type="AlphaFoldDB" id="A0A0Q0BHV0"/>
<dbReference type="Pfam" id="PF13302">
    <property type="entry name" value="Acetyltransf_3"/>
    <property type="match status" value="1"/>
</dbReference>
<dbReference type="InterPro" id="IPR016181">
    <property type="entry name" value="Acyl_CoA_acyltransferase"/>
</dbReference>
<dbReference type="EMBL" id="LJRF01000126">
    <property type="protein sequence ID" value="KPY46196.1"/>
    <property type="molecule type" value="Genomic_DNA"/>
</dbReference>
<accession>A0A0Q0BHV0</accession>
<gene>
    <name evidence="5" type="ORF">ALO47_03787</name>
</gene>
<name>A0A0Q0BHV0_PSESI</name>
<dbReference type="GO" id="GO:0016747">
    <property type="term" value="F:acyltransferase activity, transferring groups other than amino-acyl groups"/>
    <property type="evidence" value="ECO:0007669"/>
    <property type="project" value="InterPro"/>
</dbReference>
<dbReference type="PANTHER" id="PTHR43792">
    <property type="entry name" value="GNAT FAMILY, PUTATIVE (AFU_ORTHOLOGUE AFUA_3G00765)-RELATED-RELATED"/>
    <property type="match status" value="1"/>
</dbReference>
<dbReference type="InterPro" id="IPR000182">
    <property type="entry name" value="GNAT_dom"/>
</dbReference>
<evidence type="ECO:0000313" key="5">
    <source>
        <dbReference type="EMBL" id="KPY46196.1"/>
    </source>
</evidence>
<comment type="caution">
    <text evidence="5">The sequence shown here is derived from an EMBL/GenBank/DDBJ whole genome shotgun (WGS) entry which is preliminary data.</text>
</comment>
<dbReference type="InterPro" id="IPR051531">
    <property type="entry name" value="N-acetyltransferase"/>
</dbReference>
<dbReference type="Proteomes" id="UP000050554">
    <property type="component" value="Unassembled WGS sequence"/>
</dbReference>
<proteinExistence type="inferred from homology"/>
<sequence>MSSELPSIQTSRLLLAPLRPEQATTLAHLADDPVIAAMTGMLPSPYTLAHATAFIAEGAEQFANHKALCLGVHLGTEELVGVVSMRLAMPHRSAWLGYWTGAPYRNKGYMREAAQGLLDHGFNVMNLNRIAGQCFSDNLASAKVLQACGLAYEGQMKEVFLKNGVFKDMLLFGLLRSQYESLGPRHD</sequence>
<comment type="similarity">
    <text evidence="3">Belongs to the acetyltransferase family. RimJ subfamily.</text>
</comment>
<dbReference type="RefSeq" id="WP_004883252.1">
    <property type="nucleotide sequence ID" value="NZ_LJRF01000126.1"/>
</dbReference>
<feature type="domain" description="N-acetyltransferase" evidence="4">
    <location>
        <begin position="33"/>
        <end position="177"/>
    </location>
</feature>
<reference evidence="5 6" key="1">
    <citation type="submission" date="2015-09" db="EMBL/GenBank/DDBJ databases">
        <title>Genome announcement of multiple Pseudomonas syringae strains.</title>
        <authorList>
            <person name="Thakur S."/>
            <person name="Wang P.W."/>
            <person name="Gong Y."/>
            <person name="Weir B.S."/>
            <person name="Guttman D.S."/>
        </authorList>
    </citation>
    <scope>NUCLEOTIDE SEQUENCE [LARGE SCALE GENOMIC DNA]</scope>
    <source>
        <strain evidence="5 6">ICMP3882</strain>
    </source>
</reference>
<evidence type="ECO:0000313" key="6">
    <source>
        <dbReference type="Proteomes" id="UP000050554"/>
    </source>
</evidence>
<keyword evidence="1 5" id="KW-0808">Transferase</keyword>
<evidence type="ECO:0000256" key="2">
    <source>
        <dbReference type="ARBA" id="ARBA00023315"/>
    </source>
</evidence>
<dbReference type="SUPFAM" id="SSF55729">
    <property type="entry name" value="Acyl-CoA N-acyltransferases (Nat)"/>
    <property type="match status" value="1"/>
</dbReference>
<organism evidence="5 6">
    <name type="scientific">Pseudomonas syringae pv. ribicola</name>
    <dbReference type="NCBI Taxonomy" id="55398"/>
    <lineage>
        <taxon>Bacteria</taxon>
        <taxon>Pseudomonadati</taxon>
        <taxon>Pseudomonadota</taxon>
        <taxon>Gammaproteobacteria</taxon>
        <taxon>Pseudomonadales</taxon>
        <taxon>Pseudomonadaceae</taxon>
        <taxon>Pseudomonas</taxon>
    </lineage>
</organism>
<dbReference type="PROSITE" id="PS51186">
    <property type="entry name" value="GNAT"/>
    <property type="match status" value="1"/>
</dbReference>
<dbReference type="PATRIC" id="fig|55398.3.peg.4734"/>
<evidence type="ECO:0000256" key="1">
    <source>
        <dbReference type="ARBA" id="ARBA00022679"/>
    </source>
</evidence>
<evidence type="ECO:0000256" key="3">
    <source>
        <dbReference type="ARBA" id="ARBA00038502"/>
    </source>
</evidence>
<protein>
    <submittedName>
        <fullName evidence="5">Acetyltransferase</fullName>
    </submittedName>
</protein>
<dbReference type="PANTHER" id="PTHR43792:SF8">
    <property type="entry name" value="[RIBOSOMAL PROTEIN US5]-ALANINE N-ACETYLTRANSFERASE"/>
    <property type="match status" value="1"/>
</dbReference>
<keyword evidence="2" id="KW-0012">Acyltransferase</keyword>
<dbReference type="Gene3D" id="3.40.630.30">
    <property type="match status" value="1"/>
</dbReference>